<evidence type="ECO:0000256" key="1">
    <source>
        <dbReference type="SAM" id="MobiDB-lite"/>
    </source>
</evidence>
<dbReference type="Pfam" id="PF02373">
    <property type="entry name" value="JmjC"/>
    <property type="match status" value="1"/>
</dbReference>
<sequence>MNVKPTHDRLLLDGISREANEVNKSENDECAGEGYEADDEYEEYEADEDKPDNEYEADNHEQTIHRVDNQSVEDESDEGYGSELSTEFEDLDVEYYSLFHSRFEELVAEVSHIRADVNAHISSQSRTRSKSQKDRSGDSRQRLPWNQIQRRLDRVIHKLESMLSNIADTSSSSPLSSERQPDNQTSQQDVRMENAQVVPDQTLDEQMDVQPEEAIRLSAASQDNATELTLLSVNSASEKQTESQGRSAVEDSSDGNIQPAQPSSIPGPDQGDGQIRDLESQGAQPSRTPTPAAGFSGRSSPIAPEVTDCSRGSTGSMSTPPPLSPTDASSPLLSVEDMGEGLVSKLADLDRCHAPQKMTVPVLDVNLAEMKNHIRMDDEGWQYTSIKYQAGPKGKGYTMVYISTDEPKPELDWSAFTATTRRPTVAESKEIFENTVKNPPAGDIPYFNGHAEFPSVKPLDPGKRIKNIPTLKDLHSQYNHISTGPSANRIHCENMTYRVGSTHHGFRSFNEVYAGPGYKLWLVIAPHHITKFNDFFTETFKCGTCGQRVGHKSVLIAPSRLDKEEIDYTIEVVGRGEAFRTLPGQQHQIINYGACAARSINYLHEDDIFEPENVTYCCKCGLIQYCEKSGATLVKLPRTSLESPKPVKRHHSHSLHKPATTRACTEAAKRIREGINKTQMVDPLCNIPDFDKSNTAVDILLMAMSIRSKVAIDQLCTLTRELLRQRQSGTGDMTGGMDVDGKDIIDRHLRFLQRALSESALANYSVRHAQVCLAREVDRKKGEDGRSRASSTDVHGCAKRLGMRNVDYHLQEGRKWIAVCGHYNGLQPFILLGSKVSGVEVVRCFGVSTKRWDALRGDRLHLQAFHQLFCDPFSKQLIAAGKLFQDLLDKKFQPILEWENVLNEVGCAPDLVSSLTSYMQLASSQANDDG</sequence>
<feature type="compositionally biased region" description="Polar residues" evidence="1">
    <location>
        <begin position="235"/>
        <end position="246"/>
    </location>
</feature>
<feature type="compositionally biased region" description="Acidic residues" evidence="1">
    <location>
        <begin position="28"/>
        <end position="56"/>
    </location>
</feature>
<feature type="compositionally biased region" description="Basic and acidic residues" evidence="1">
    <location>
        <begin position="131"/>
        <end position="141"/>
    </location>
</feature>
<evidence type="ECO:0000259" key="2">
    <source>
        <dbReference type="Pfam" id="PF02373"/>
    </source>
</evidence>
<evidence type="ECO:0000313" key="4">
    <source>
        <dbReference type="Proteomes" id="UP000760494"/>
    </source>
</evidence>
<comment type="caution">
    <text evidence="3">The sequence shown here is derived from an EMBL/GenBank/DDBJ whole genome shotgun (WGS) entry which is preliminary data.</text>
</comment>
<feature type="region of interest" description="Disordered" evidence="1">
    <location>
        <begin position="235"/>
        <end position="333"/>
    </location>
</feature>
<feature type="region of interest" description="Disordered" evidence="1">
    <location>
        <begin position="1"/>
        <end position="85"/>
    </location>
</feature>
<feature type="region of interest" description="Disordered" evidence="1">
    <location>
        <begin position="121"/>
        <end position="146"/>
    </location>
</feature>
<accession>A0A9Q9RQK8</accession>
<gene>
    <name evidence="3" type="ORF">C2S_9284</name>
</gene>
<feature type="compositionally biased region" description="Polar residues" evidence="1">
    <location>
        <begin position="254"/>
        <end position="264"/>
    </location>
</feature>
<dbReference type="EMBL" id="CABFJX010000371">
    <property type="protein sequence ID" value="VTT73816.1"/>
    <property type="molecule type" value="Genomic_DNA"/>
</dbReference>
<feature type="region of interest" description="Disordered" evidence="1">
    <location>
        <begin position="167"/>
        <end position="190"/>
    </location>
</feature>
<name>A0A9Q9RQK8_FUSFU</name>
<dbReference type="AlphaFoldDB" id="A0A9Q9RQK8"/>
<reference evidence="3" key="1">
    <citation type="submission" date="2019-05" db="EMBL/GenBank/DDBJ databases">
        <authorList>
            <person name="Piombo E."/>
        </authorList>
    </citation>
    <scope>NUCLEOTIDE SEQUENCE</scope>
    <source>
        <strain evidence="3">C2S</strain>
    </source>
</reference>
<protein>
    <recommendedName>
        <fullName evidence="2">JmjC domain-containing protein</fullName>
    </recommendedName>
</protein>
<dbReference type="InterPro" id="IPR003347">
    <property type="entry name" value="JmjC_dom"/>
</dbReference>
<feature type="compositionally biased region" description="Basic and acidic residues" evidence="1">
    <location>
        <begin position="1"/>
        <end position="27"/>
    </location>
</feature>
<feature type="compositionally biased region" description="Acidic residues" evidence="1">
    <location>
        <begin position="71"/>
        <end position="85"/>
    </location>
</feature>
<organism evidence="3 4">
    <name type="scientific">Fusarium fujikuroi</name>
    <name type="common">Bakanae and foot rot disease fungus</name>
    <name type="synonym">Gibberella fujikuroi</name>
    <dbReference type="NCBI Taxonomy" id="5127"/>
    <lineage>
        <taxon>Eukaryota</taxon>
        <taxon>Fungi</taxon>
        <taxon>Dikarya</taxon>
        <taxon>Ascomycota</taxon>
        <taxon>Pezizomycotina</taxon>
        <taxon>Sordariomycetes</taxon>
        <taxon>Hypocreomycetidae</taxon>
        <taxon>Hypocreales</taxon>
        <taxon>Nectriaceae</taxon>
        <taxon>Fusarium</taxon>
        <taxon>Fusarium fujikuroi species complex</taxon>
    </lineage>
</organism>
<evidence type="ECO:0000313" key="3">
    <source>
        <dbReference type="EMBL" id="VTT73816.1"/>
    </source>
</evidence>
<dbReference type="Proteomes" id="UP000760494">
    <property type="component" value="Unassembled WGS sequence"/>
</dbReference>
<dbReference type="Gene3D" id="2.60.120.650">
    <property type="entry name" value="Cupin"/>
    <property type="match status" value="1"/>
</dbReference>
<feature type="domain" description="JmjC" evidence="2">
    <location>
        <begin position="515"/>
        <end position="601"/>
    </location>
</feature>
<feature type="compositionally biased region" description="Basic and acidic residues" evidence="1">
    <location>
        <begin position="57"/>
        <end position="68"/>
    </location>
</feature>
<proteinExistence type="predicted"/>